<reference evidence="1 2" key="1">
    <citation type="journal article" date="2022" name="DNA Res.">
        <title>Chromosomal-level genome assembly of the orchid tree Bauhinia variegata (Leguminosae; Cercidoideae) supports the allotetraploid origin hypothesis of Bauhinia.</title>
        <authorList>
            <person name="Zhong Y."/>
            <person name="Chen Y."/>
            <person name="Zheng D."/>
            <person name="Pang J."/>
            <person name="Liu Y."/>
            <person name="Luo S."/>
            <person name="Meng S."/>
            <person name="Qian L."/>
            <person name="Wei D."/>
            <person name="Dai S."/>
            <person name="Zhou R."/>
        </authorList>
    </citation>
    <scope>NUCLEOTIDE SEQUENCE [LARGE SCALE GENOMIC DNA]</scope>
    <source>
        <strain evidence="1">BV-YZ2020</strain>
    </source>
</reference>
<accession>A0ACB9PUN5</accession>
<dbReference type="Proteomes" id="UP000828941">
    <property type="component" value="Chromosome 3"/>
</dbReference>
<gene>
    <name evidence="1" type="ORF">L6164_006676</name>
</gene>
<proteinExistence type="predicted"/>
<evidence type="ECO:0000313" key="1">
    <source>
        <dbReference type="EMBL" id="KAI4352422.1"/>
    </source>
</evidence>
<organism evidence="1 2">
    <name type="scientific">Bauhinia variegata</name>
    <name type="common">Purple orchid tree</name>
    <name type="synonym">Phanera variegata</name>
    <dbReference type="NCBI Taxonomy" id="167791"/>
    <lineage>
        <taxon>Eukaryota</taxon>
        <taxon>Viridiplantae</taxon>
        <taxon>Streptophyta</taxon>
        <taxon>Embryophyta</taxon>
        <taxon>Tracheophyta</taxon>
        <taxon>Spermatophyta</taxon>
        <taxon>Magnoliopsida</taxon>
        <taxon>eudicotyledons</taxon>
        <taxon>Gunneridae</taxon>
        <taxon>Pentapetalae</taxon>
        <taxon>rosids</taxon>
        <taxon>fabids</taxon>
        <taxon>Fabales</taxon>
        <taxon>Fabaceae</taxon>
        <taxon>Cercidoideae</taxon>
        <taxon>Cercideae</taxon>
        <taxon>Bauhiniinae</taxon>
        <taxon>Bauhinia</taxon>
    </lineage>
</organism>
<name>A0ACB9PUN5_BAUVA</name>
<sequence length="296" mass="33529">MLILPLIILASAVAPTTTAHRMMIRHGPDIHSKLFQQDKPSVAARALTQSSSTIYSAPYRTARLSYSNFTYSFPVTSGQKFIRLYFYPTSYEQGFDRSKAFFSVTSDAFTLLKDFNASLTADADDDPRGTIFREYCINIDDGQRLNLTFSPSTIQPDFYAFINGIQMLSMPTHLYYTNSESAGFKLLGSTVHFHIANNSALQTEYRLNVGGNDILPKNDTGLLRYWETFITYLRTTGGVTVDYSGSLRFQITQRRIQYTEKHGLWHTMRLGNSPLILALPTCLRFIFARLPQKSTP</sequence>
<evidence type="ECO:0000313" key="2">
    <source>
        <dbReference type="Proteomes" id="UP000828941"/>
    </source>
</evidence>
<dbReference type="EMBL" id="CM039428">
    <property type="protein sequence ID" value="KAI4352422.1"/>
    <property type="molecule type" value="Genomic_DNA"/>
</dbReference>
<comment type="caution">
    <text evidence="1">The sequence shown here is derived from an EMBL/GenBank/DDBJ whole genome shotgun (WGS) entry which is preliminary data.</text>
</comment>
<keyword evidence="2" id="KW-1185">Reference proteome</keyword>
<protein>
    <submittedName>
        <fullName evidence="1">Uncharacterized protein</fullName>
    </submittedName>
</protein>